<reference evidence="4 5" key="1">
    <citation type="submission" date="2018-05" db="EMBL/GenBank/DDBJ databases">
        <title>Evolution of GPA BGCs.</title>
        <authorList>
            <person name="Waglechner N."/>
            <person name="Wright G.D."/>
        </authorList>
    </citation>
    <scope>NUCLEOTIDE SEQUENCE [LARGE SCALE GENOMIC DNA]</scope>
    <source>
        <strain evidence="4 5">DSM 5908</strain>
    </source>
</reference>
<dbReference type="Gene3D" id="3.30.1340.30">
    <property type="match status" value="1"/>
</dbReference>
<keyword evidence="5" id="KW-1185">Reference proteome</keyword>
<dbReference type="SMART" id="SM00116">
    <property type="entry name" value="CBS"/>
    <property type="match status" value="2"/>
</dbReference>
<name>A0A428W568_AMYBA</name>
<dbReference type="InterPro" id="IPR000644">
    <property type="entry name" value="CBS_dom"/>
</dbReference>
<feature type="domain" description="CBS" evidence="3">
    <location>
        <begin position="7"/>
        <end position="64"/>
    </location>
</feature>
<dbReference type="AlphaFoldDB" id="A0A428W568"/>
<evidence type="ECO:0000313" key="4">
    <source>
        <dbReference type="EMBL" id="RSM38147.1"/>
    </source>
</evidence>
<dbReference type="Gene3D" id="3.10.580.10">
    <property type="entry name" value="CBS-domain"/>
    <property type="match status" value="1"/>
</dbReference>
<dbReference type="InterPro" id="IPR007055">
    <property type="entry name" value="BON_dom"/>
</dbReference>
<dbReference type="PROSITE" id="PS51371">
    <property type="entry name" value="CBS"/>
    <property type="match status" value="2"/>
</dbReference>
<evidence type="ECO:0000259" key="3">
    <source>
        <dbReference type="PROSITE" id="PS51371"/>
    </source>
</evidence>
<gene>
    <name evidence="4" type="ORF">DMA12_34270</name>
</gene>
<dbReference type="Pfam" id="PF04972">
    <property type="entry name" value="BON"/>
    <property type="match status" value="1"/>
</dbReference>
<dbReference type="PANTHER" id="PTHR43080">
    <property type="entry name" value="CBS DOMAIN-CONTAINING PROTEIN CBSX3, MITOCHONDRIAL"/>
    <property type="match status" value="1"/>
</dbReference>
<feature type="domain" description="CBS" evidence="3">
    <location>
        <begin position="73"/>
        <end position="128"/>
    </location>
</feature>
<keyword evidence="1 2" id="KW-0129">CBS domain</keyword>
<dbReference type="InterPro" id="IPR046342">
    <property type="entry name" value="CBS_dom_sf"/>
</dbReference>
<proteinExistence type="predicted"/>
<dbReference type="SUPFAM" id="SSF54631">
    <property type="entry name" value="CBS-domain pair"/>
    <property type="match status" value="1"/>
</dbReference>
<evidence type="ECO:0000256" key="2">
    <source>
        <dbReference type="PROSITE-ProRule" id="PRU00703"/>
    </source>
</evidence>
<sequence>MKARDIMTRPVVRVGPGTPVREAIVMLTEHCVAALPVVGEDDAVLGVFTEADALRSGVAGKGPSPDVLVAAVMTTPAETVGLDTDVTEIARRMLGDRRRSIPVVDDGVLVGIVSRRDMLSPLVRQDDAIAAHLNALLSDYAGHRDRWAVSVTGGMVTIRGTFTDEAERRVVTALAKTVYGVVGVGLREETSVTFGESRGAVGP</sequence>
<dbReference type="Proteomes" id="UP000286716">
    <property type="component" value="Unassembled WGS sequence"/>
</dbReference>
<evidence type="ECO:0000256" key="1">
    <source>
        <dbReference type="ARBA" id="ARBA00023122"/>
    </source>
</evidence>
<dbReference type="Pfam" id="PF00571">
    <property type="entry name" value="CBS"/>
    <property type="match status" value="2"/>
</dbReference>
<comment type="caution">
    <text evidence="4">The sequence shown here is derived from an EMBL/GenBank/DDBJ whole genome shotgun (WGS) entry which is preliminary data.</text>
</comment>
<dbReference type="OrthoDB" id="9799454at2"/>
<dbReference type="PANTHER" id="PTHR43080:SF29">
    <property type="entry name" value="OS02G0818000 PROTEIN"/>
    <property type="match status" value="1"/>
</dbReference>
<protein>
    <submittedName>
        <fullName evidence="4">CBS domain-containing protein</fullName>
    </submittedName>
</protein>
<organism evidence="4 5">
    <name type="scientific">Amycolatopsis balhimycina DSM 5908</name>
    <dbReference type="NCBI Taxonomy" id="1081091"/>
    <lineage>
        <taxon>Bacteria</taxon>
        <taxon>Bacillati</taxon>
        <taxon>Actinomycetota</taxon>
        <taxon>Actinomycetes</taxon>
        <taxon>Pseudonocardiales</taxon>
        <taxon>Pseudonocardiaceae</taxon>
        <taxon>Amycolatopsis</taxon>
    </lineage>
</organism>
<dbReference type="RefSeq" id="WP_020639775.1">
    <property type="nucleotide sequence ID" value="NZ_QHHU01000061.1"/>
</dbReference>
<dbReference type="InterPro" id="IPR051257">
    <property type="entry name" value="Diverse_CBS-Domain"/>
</dbReference>
<evidence type="ECO:0000313" key="5">
    <source>
        <dbReference type="Proteomes" id="UP000286716"/>
    </source>
</evidence>
<dbReference type="EMBL" id="QHHU01000061">
    <property type="protein sequence ID" value="RSM38147.1"/>
    <property type="molecule type" value="Genomic_DNA"/>
</dbReference>
<accession>A0A428W568</accession>